<dbReference type="SMR" id="A2DFV6"/>
<dbReference type="EMBL" id="DS113195">
    <property type="protein sequence ID" value="EAY20809.1"/>
    <property type="molecule type" value="Genomic_DNA"/>
</dbReference>
<evidence type="ECO:0000256" key="1">
    <source>
        <dbReference type="ARBA" id="ARBA00022741"/>
    </source>
</evidence>
<accession>A2DFV6</accession>
<dbReference type="InParanoid" id="A2DFV6"/>
<dbReference type="Proteomes" id="UP000001542">
    <property type="component" value="Unassembled WGS sequence"/>
</dbReference>
<reference evidence="2" key="2">
    <citation type="journal article" date="2007" name="Science">
        <title>Draft genome sequence of the sexually transmitted pathogen Trichomonas vaginalis.</title>
        <authorList>
            <person name="Carlton J.M."/>
            <person name="Hirt R.P."/>
            <person name="Silva J.C."/>
            <person name="Delcher A.L."/>
            <person name="Schatz M."/>
            <person name="Zhao Q."/>
            <person name="Wortman J.R."/>
            <person name="Bidwell S.L."/>
            <person name="Alsmark U.C.M."/>
            <person name="Besteiro S."/>
            <person name="Sicheritz-Ponten T."/>
            <person name="Noel C.J."/>
            <person name="Dacks J.B."/>
            <person name="Foster P.G."/>
            <person name="Simillion C."/>
            <person name="Van de Peer Y."/>
            <person name="Miranda-Saavedra D."/>
            <person name="Barton G.J."/>
            <person name="Westrop G.D."/>
            <person name="Mueller S."/>
            <person name="Dessi D."/>
            <person name="Fiori P.L."/>
            <person name="Ren Q."/>
            <person name="Paulsen I."/>
            <person name="Zhang H."/>
            <person name="Bastida-Corcuera F.D."/>
            <person name="Simoes-Barbosa A."/>
            <person name="Brown M.T."/>
            <person name="Hayes R.D."/>
            <person name="Mukherjee M."/>
            <person name="Okumura C.Y."/>
            <person name="Schneider R."/>
            <person name="Smith A.J."/>
            <person name="Vanacova S."/>
            <person name="Villalvazo M."/>
            <person name="Haas B.J."/>
            <person name="Pertea M."/>
            <person name="Feldblyum T.V."/>
            <person name="Utterback T.R."/>
            <person name="Shu C.L."/>
            <person name="Osoegawa K."/>
            <person name="de Jong P.J."/>
            <person name="Hrdy I."/>
            <person name="Horvathova L."/>
            <person name="Zubacova Z."/>
            <person name="Dolezal P."/>
            <person name="Malik S.B."/>
            <person name="Logsdon J.M. Jr."/>
            <person name="Henze K."/>
            <person name="Gupta A."/>
            <person name="Wang C.C."/>
            <person name="Dunne R.L."/>
            <person name="Upcroft J.A."/>
            <person name="Upcroft P."/>
            <person name="White O."/>
            <person name="Salzberg S.L."/>
            <person name="Tang P."/>
            <person name="Chiu C.-H."/>
            <person name="Lee Y.-S."/>
            <person name="Embley T.M."/>
            <person name="Coombs G.H."/>
            <person name="Mottram J.C."/>
            <person name="Tachezy J."/>
            <person name="Fraser-Liggett C.M."/>
            <person name="Johnson P.J."/>
        </authorList>
    </citation>
    <scope>NUCLEOTIDE SEQUENCE [LARGE SCALE GENOMIC DNA]</scope>
    <source>
        <strain evidence="2">G3</strain>
    </source>
</reference>
<dbReference type="InterPro" id="IPR027417">
    <property type="entry name" value="P-loop_NTPase"/>
</dbReference>
<dbReference type="Gene3D" id="3.40.50.300">
    <property type="entry name" value="P-loop containing nucleotide triphosphate hydrolases"/>
    <property type="match status" value="1"/>
</dbReference>
<dbReference type="InterPro" id="IPR005225">
    <property type="entry name" value="Small_GTP-bd"/>
</dbReference>
<dbReference type="GO" id="GO:0005794">
    <property type="term" value="C:Golgi apparatus"/>
    <property type="evidence" value="ECO:0000318"/>
    <property type="project" value="GO_Central"/>
</dbReference>
<dbReference type="RefSeq" id="XP_001581795.1">
    <property type="nucleotide sequence ID" value="XM_001581745.1"/>
</dbReference>
<dbReference type="GO" id="GO:0006891">
    <property type="term" value="P:intra-Golgi vesicle-mediated transport"/>
    <property type="evidence" value="ECO:0000318"/>
    <property type="project" value="GO_Central"/>
</dbReference>
<dbReference type="PRINTS" id="PR00449">
    <property type="entry name" value="RASTRNSFRMNG"/>
</dbReference>
<sequence length="203" mass="22915">MLIEEEKITFRSVTIGDSSVGKTCIVNRFLQDKFDPAEPNTIGTLYESFTDHRDGHDLEIQIWDTAGQEQYRSLGPIYYRSSLAAIVVFDITNRKSFEDVNEWVSEFRNVAGENTIVVLVGNKIDLPERAVEKDEAEEWAHKNNCIYAETSARSGAGIKQLFTTLVDELMKMYNGDDGMKVVSRSKVNTPDKVDTNEKKTGCC</sequence>
<protein>
    <submittedName>
        <fullName evidence="2">Ras family protein</fullName>
    </submittedName>
</protein>
<dbReference type="NCBIfam" id="TIGR00231">
    <property type="entry name" value="small_GTP"/>
    <property type="match status" value="1"/>
</dbReference>
<keyword evidence="1" id="KW-0547">Nucleotide-binding</keyword>
<dbReference type="InterPro" id="IPR001806">
    <property type="entry name" value="Small_GTPase"/>
</dbReference>
<dbReference type="PANTHER" id="PTHR47978">
    <property type="match status" value="1"/>
</dbReference>
<dbReference type="SUPFAM" id="SSF52540">
    <property type="entry name" value="P-loop containing nucleoside triphosphate hydrolases"/>
    <property type="match status" value="1"/>
</dbReference>
<keyword evidence="3" id="KW-1185">Reference proteome</keyword>
<dbReference type="GO" id="GO:0006890">
    <property type="term" value="P:retrograde vesicle-mediated transport, Golgi to endoplasmic reticulum"/>
    <property type="evidence" value="ECO:0000318"/>
    <property type="project" value="GO_Central"/>
</dbReference>
<dbReference type="VEuPathDB" id="TrichDB:TVAG_391930"/>
<gene>
    <name evidence="2" type="ORF">TVAG_391930</name>
</gene>
<organism evidence="2 3">
    <name type="scientific">Trichomonas vaginalis (strain ATCC PRA-98 / G3)</name>
    <dbReference type="NCBI Taxonomy" id="412133"/>
    <lineage>
        <taxon>Eukaryota</taxon>
        <taxon>Metamonada</taxon>
        <taxon>Parabasalia</taxon>
        <taxon>Trichomonadida</taxon>
        <taxon>Trichomonadidae</taxon>
        <taxon>Trichomonas</taxon>
    </lineage>
</organism>
<evidence type="ECO:0000313" key="2">
    <source>
        <dbReference type="EMBL" id="EAY20809.1"/>
    </source>
</evidence>
<dbReference type="OMA" id="RMERCMD"/>
<dbReference type="GO" id="GO:0012505">
    <property type="term" value="C:endomembrane system"/>
    <property type="evidence" value="ECO:0000318"/>
    <property type="project" value="GO_Central"/>
</dbReference>
<dbReference type="GO" id="GO:0003924">
    <property type="term" value="F:GTPase activity"/>
    <property type="evidence" value="ECO:0000318"/>
    <property type="project" value="GO_Central"/>
</dbReference>
<dbReference type="SMART" id="SM00175">
    <property type="entry name" value="RAB"/>
    <property type="match status" value="1"/>
</dbReference>
<proteinExistence type="predicted"/>
<reference evidence="2" key="1">
    <citation type="submission" date="2006-10" db="EMBL/GenBank/DDBJ databases">
        <authorList>
            <person name="Amadeo P."/>
            <person name="Zhao Q."/>
            <person name="Wortman J."/>
            <person name="Fraser-Liggett C."/>
            <person name="Carlton J."/>
        </authorList>
    </citation>
    <scope>NUCLEOTIDE SEQUENCE</scope>
    <source>
        <strain evidence="2">G3</strain>
    </source>
</reference>
<dbReference type="Pfam" id="PF00071">
    <property type="entry name" value="Ras"/>
    <property type="match status" value="1"/>
</dbReference>
<dbReference type="KEGG" id="tva:5466353"/>
<dbReference type="GO" id="GO:0005525">
    <property type="term" value="F:GTP binding"/>
    <property type="evidence" value="ECO:0007669"/>
    <property type="project" value="InterPro"/>
</dbReference>
<dbReference type="VEuPathDB" id="TrichDB:TVAGG3_0322800"/>
<dbReference type="PROSITE" id="PS51421">
    <property type="entry name" value="RAS"/>
    <property type="match status" value="1"/>
</dbReference>
<dbReference type="GO" id="GO:0042147">
    <property type="term" value="P:retrograde transport, endosome to Golgi"/>
    <property type="evidence" value="ECO:0000318"/>
    <property type="project" value="GO_Central"/>
</dbReference>
<dbReference type="SMART" id="SM00174">
    <property type="entry name" value="RHO"/>
    <property type="match status" value="1"/>
</dbReference>
<dbReference type="FunFam" id="3.40.50.300:FF:000808">
    <property type="entry name" value="Small GTP-binding protein, putative"/>
    <property type="match status" value="1"/>
</dbReference>
<dbReference type="SMART" id="SM00173">
    <property type="entry name" value="RAS"/>
    <property type="match status" value="1"/>
</dbReference>
<dbReference type="GO" id="GO:0005829">
    <property type="term" value="C:cytosol"/>
    <property type="evidence" value="ECO:0007669"/>
    <property type="project" value="GOC"/>
</dbReference>
<dbReference type="STRING" id="5722.A2DFV6"/>
<dbReference type="CDD" id="cd00154">
    <property type="entry name" value="Rab"/>
    <property type="match status" value="1"/>
</dbReference>
<dbReference type="SMART" id="SM00176">
    <property type="entry name" value="RAN"/>
    <property type="match status" value="1"/>
</dbReference>
<dbReference type="PROSITE" id="PS51419">
    <property type="entry name" value="RAB"/>
    <property type="match status" value="1"/>
</dbReference>
<evidence type="ECO:0000313" key="3">
    <source>
        <dbReference type="Proteomes" id="UP000001542"/>
    </source>
</evidence>
<name>A2DFV6_TRIV3</name>
<dbReference type="GO" id="GO:0006886">
    <property type="term" value="P:intracellular protein transport"/>
    <property type="evidence" value="ECO:0000318"/>
    <property type="project" value="GO_Central"/>
</dbReference>
<dbReference type="eggNOG" id="KOG0087">
    <property type="taxonomic scope" value="Eukaryota"/>
</dbReference>
<dbReference type="PROSITE" id="PS51420">
    <property type="entry name" value="RHO"/>
    <property type="match status" value="1"/>
</dbReference>
<dbReference type="AlphaFoldDB" id="A2DFV6"/>
<dbReference type="OrthoDB" id="193499at2759"/>